<organism evidence="2">
    <name type="scientific">freshwater sediment metagenome</name>
    <dbReference type="NCBI Taxonomy" id="556182"/>
    <lineage>
        <taxon>unclassified sequences</taxon>
        <taxon>metagenomes</taxon>
        <taxon>ecological metagenomes</taxon>
    </lineage>
</organism>
<dbReference type="EMBL" id="OY288114">
    <property type="protein sequence ID" value="CAJ0855814.1"/>
    <property type="molecule type" value="Genomic_DNA"/>
</dbReference>
<feature type="region of interest" description="Disordered" evidence="1">
    <location>
        <begin position="1"/>
        <end position="33"/>
    </location>
</feature>
<dbReference type="AlphaFoldDB" id="A0AA48RA45"/>
<accession>A0AA48RA45</accession>
<evidence type="ECO:0000256" key="1">
    <source>
        <dbReference type="SAM" id="MobiDB-lite"/>
    </source>
</evidence>
<sequence length="198" mass="22316">MISGIVLSSSRADAGSTRRQNTDQRRPSTTAMSAGRPRAFGFRLFEALACNDPEEFSQVVWLDHAREKAAAGVDYYNYRRPHFRARLPNPGGLHCLASRNMQSAAKPRPAPPIACCLDRITRRKDRRGVNRGWMKLQWQVIVRLYSPSAIHRMASAPQGDAPLLVPSLSIRSKFHRVAIRMPPHDPAAHKRSRPFRQG</sequence>
<gene>
    <name evidence="2" type="ORF">AMST5_00867</name>
</gene>
<evidence type="ECO:0000313" key="2">
    <source>
        <dbReference type="EMBL" id="CAJ0855814.1"/>
    </source>
</evidence>
<name>A0AA48RA45_9ZZZZ</name>
<proteinExistence type="predicted"/>
<feature type="compositionally biased region" description="Polar residues" evidence="1">
    <location>
        <begin position="1"/>
        <end position="11"/>
    </location>
</feature>
<reference evidence="2" key="1">
    <citation type="submission" date="2023-07" db="EMBL/GenBank/DDBJ databases">
        <authorList>
            <person name="Pelsma A.J. K."/>
        </authorList>
    </citation>
    <scope>NUCLEOTIDE SEQUENCE</scope>
</reference>
<protein>
    <submittedName>
        <fullName evidence="2">Uncharacterized protein</fullName>
    </submittedName>
</protein>